<dbReference type="PANTHER" id="PTHR22677:SF3">
    <property type="entry name" value="ANKYRIN REPEAT DOMAIN-CONTAINING PROTEIN 60"/>
    <property type="match status" value="1"/>
</dbReference>
<feature type="region of interest" description="Disordered" evidence="2">
    <location>
        <begin position="330"/>
        <end position="383"/>
    </location>
</feature>
<evidence type="ECO:0000259" key="3">
    <source>
        <dbReference type="PROSITE" id="PS50053"/>
    </source>
</evidence>
<feature type="compositionally biased region" description="Basic and acidic residues" evidence="2">
    <location>
        <begin position="373"/>
        <end position="383"/>
    </location>
</feature>
<dbReference type="SUPFAM" id="SSF48403">
    <property type="entry name" value="Ankyrin repeat"/>
    <property type="match status" value="1"/>
</dbReference>
<name>A0ABN8MMI6_9CNID</name>
<dbReference type="EMBL" id="CALNXI010000572">
    <property type="protein sequence ID" value="CAH3029443.1"/>
    <property type="molecule type" value="Genomic_DNA"/>
</dbReference>
<keyword evidence="5" id="KW-1185">Reference proteome</keyword>
<reference evidence="4 5" key="1">
    <citation type="submission" date="2022-05" db="EMBL/GenBank/DDBJ databases">
        <authorList>
            <consortium name="Genoscope - CEA"/>
            <person name="William W."/>
        </authorList>
    </citation>
    <scope>NUCLEOTIDE SEQUENCE [LARGE SCALE GENOMIC DNA]</scope>
</reference>
<organism evidence="4 5">
    <name type="scientific">Porites evermanni</name>
    <dbReference type="NCBI Taxonomy" id="104178"/>
    <lineage>
        <taxon>Eukaryota</taxon>
        <taxon>Metazoa</taxon>
        <taxon>Cnidaria</taxon>
        <taxon>Anthozoa</taxon>
        <taxon>Hexacorallia</taxon>
        <taxon>Scleractinia</taxon>
        <taxon>Fungiina</taxon>
        <taxon>Poritidae</taxon>
        <taxon>Porites</taxon>
    </lineage>
</organism>
<gene>
    <name evidence="4" type="ORF">PEVE_00036178</name>
</gene>
<dbReference type="InterPro" id="IPR036770">
    <property type="entry name" value="Ankyrin_rpt-contain_sf"/>
</dbReference>
<evidence type="ECO:0000256" key="1">
    <source>
        <dbReference type="PROSITE-ProRule" id="PRU00023"/>
    </source>
</evidence>
<dbReference type="Proteomes" id="UP001159427">
    <property type="component" value="Unassembled WGS sequence"/>
</dbReference>
<feature type="repeat" description="ANK" evidence="1">
    <location>
        <begin position="171"/>
        <end position="203"/>
    </location>
</feature>
<evidence type="ECO:0000256" key="2">
    <source>
        <dbReference type="SAM" id="MobiDB-lite"/>
    </source>
</evidence>
<dbReference type="Gene3D" id="1.25.40.20">
    <property type="entry name" value="Ankyrin repeat-containing domain"/>
    <property type="match status" value="1"/>
</dbReference>
<keyword evidence="1" id="KW-0040">ANK repeat</keyword>
<accession>A0ABN8MMI6</accession>
<dbReference type="PANTHER" id="PTHR22677">
    <property type="entry name" value="ANKYRIN REPEAT DOMAIN-CONTAINING PROTEIN 60"/>
    <property type="match status" value="1"/>
</dbReference>
<dbReference type="InterPro" id="IPR029071">
    <property type="entry name" value="Ubiquitin-like_domsf"/>
</dbReference>
<evidence type="ECO:0000313" key="4">
    <source>
        <dbReference type="EMBL" id="CAH3029443.1"/>
    </source>
</evidence>
<dbReference type="PROSITE" id="PS50088">
    <property type="entry name" value="ANK_REPEAT"/>
    <property type="match status" value="1"/>
</dbReference>
<dbReference type="Pfam" id="PF12796">
    <property type="entry name" value="Ank_2"/>
    <property type="match status" value="1"/>
</dbReference>
<dbReference type="InterPro" id="IPR039323">
    <property type="entry name" value="ANKRD_45/46/60"/>
</dbReference>
<dbReference type="InterPro" id="IPR000626">
    <property type="entry name" value="Ubiquitin-like_dom"/>
</dbReference>
<dbReference type="PROSITE" id="PS50053">
    <property type="entry name" value="UBIQUITIN_2"/>
    <property type="match status" value="1"/>
</dbReference>
<proteinExistence type="predicted"/>
<dbReference type="SMART" id="SM00248">
    <property type="entry name" value="ANK"/>
    <property type="match status" value="2"/>
</dbReference>
<dbReference type="PROSITE" id="PS50297">
    <property type="entry name" value="ANK_REP_REGION"/>
    <property type="match status" value="1"/>
</dbReference>
<evidence type="ECO:0000313" key="5">
    <source>
        <dbReference type="Proteomes" id="UP001159427"/>
    </source>
</evidence>
<feature type="domain" description="Ubiquitin-like" evidence="3">
    <location>
        <begin position="18"/>
        <end position="87"/>
    </location>
</feature>
<dbReference type="CDD" id="cd17063">
    <property type="entry name" value="Ubl_ANKRD60"/>
    <property type="match status" value="1"/>
</dbReference>
<protein>
    <recommendedName>
        <fullName evidence="3">Ubiquitin-like domain-containing protein</fullName>
    </recommendedName>
</protein>
<sequence length="453" mass="51850">MATSKKKRKGLKTAPFDTYINISCTGEKFLLKNVHAEMKIRELKCYAELVVGIPYNLQRLQYLDEGDMLDDSDLRHNDVVAGATINLKLWRSWDNLVAAVCRGTIDQVLKEGVALEKAWESLDPTIYRNKVSIAKDRASVALFIAAHRGRINLIRSLIDNTEADVNMKSPFGRTPLHAASSQGHSNAIDLMLEKGASMDEIDVQGKSRNYHRSVTPKFLSLSVKFLFQWQTRAAKTKPKRRSKSLMMHQQFDSAYPTWLKGKYAQVYFCQTLPPGEFAGTGISAPRRRAVEPGNQLQYEESFLEQSSDELPPISGAVEYDVTRYSMGGSVRPVLPQIRPSKERLASSKSHGSSKSATFDEWLEEKKSKKQQKQQKEKEEKLRKQIEQENKRLARIEGQKSFEDWKNSKSKQKLDLSALEKKRDDIIREEPGRHYSLSFERWLSRNHGTLDLYY</sequence>
<comment type="caution">
    <text evidence="4">The sequence shown here is derived from an EMBL/GenBank/DDBJ whole genome shotgun (WGS) entry which is preliminary data.</text>
</comment>
<dbReference type="SUPFAM" id="SSF54236">
    <property type="entry name" value="Ubiquitin-like"/>
    <property type="match status" value="1"/>
</dbReference>
<dbReference type="InterPro" id="IPR002110">
    <property type="entry name" value="Ankyrin_rpt"/>
</dbReference>
<feature type="compositionally biased region" description="Low complexity" evidence="2">
    <location>
        <begin position="346"/>
        <end position="355"/>
    </location>
</feature>